<dbReference type="Gene3D" id="3.30.450.20">
    <property type="entry name" value="PAS domain"/>
    <property type="match status" value="1"/>
</dbReference>
<dbReference type="CDD" id="cd01949">
    <property type="entry name" value="GGDEF"/>
    <property type="match status" value="1"/>
</dbReference>
<dbReference type="Gene3D" id="3.30.70.270">
    <property type="match status" value="1"/>
</dbReference>
<protein>
    <recommendedName>
        <fullName evidence="2">diguanylate cyclase</fullName>
        <ecNumber evidence="2">2.7.7.65</ecNumber>
    </recommendedName>
</protein>
<reference evidence="5 6" key="1">
    <citation type="journal article" date="2012" name="Science">
        <title>Ecological populations of bacteria act as socially cohesive units of antibiotic production and resistance.</title>
        <authorList>
            <person name="Cordero O.X."/>
            <person name="Wildschutte H."/>
            <person name="Kirkup B."/>
            <person name="Proehl S."/>
            <person name="Ngo L."/>
            <person name="Hussain F."/>
            <person name="Le Roux F."/>
            <person name="Mincer T."/>
            <person name="Polz M.F."/>
        </authorList>
    </citation>
    <scope>NUCLEOTIDE SEQUENCE [LARGE SCALE GENOMIC DNA]</scope>
    <source>
        <strain evidence="5 6">1S-45</strain>
    </source>
</reference>
<dbReference type="Proteomes" id="UP000094070">
    <property type="component" value="Unassembled WGS sequence"/>
</dbReference>
<comment type="caution">
    <text evidence="5">The sequence shown here is derived from an EMBL/GenBank/DDBJ whole genome shotgun (WGS) entry which is preliminary data.</text>
</comment>
<dbReference type="OrthoDB" id="9812260at2"/>
<evidence type="ECO:0000256" key="3">
    <source>
        <dbReference type="ARBA" id="ARBA00034247"/>
    </source>
</evidence>
<dbReference type="GO" id="GO:0005886">
    <property type="term" value="C:plasma membrane"/>
    <property type="evidence" value="ECO:0007669"/>
    <property type="project" value="TreeGrafter"/>
</dbReference>
<keyword evidence="6" id="KW-1185">Reference proteome</keyword>
<evidence type="ECO:0000256" key="2">
    <source>
        <dbReference type="ARBA" id="ARBA00012528"/>
    </source>
</evidence>
<dbReference type="InterPro" id="IPR035965">
    <property type="entry name" value="PAS-like_dom_sf"/>
</dbReference>
<dbReference type="STRING" id="1188252.A1QC_09005"/>
<dbReference type="SUPFAM" id="SSF55785">
    <property type="entry name" value="PYP-like sensor domain (PAS domain)"/>
    <property type="match status" value="1"/>
</dbReference>
<dbReference type="SUPFAM" id="SSF55073">
    <property type="entry name" value="Nucleotide cyclase"/>
    <property type="match status" value="1"/>
</dbReference>
<evidence type="ECO:0000259" key="4">
    <source>
        <dbReference type="PROSITE" id="PS50887"/>
    </source>
</evidence>
<dbReference type="PROSITE" id="PS50887">
    <property type="entry name" value="GGDEF"/>
    <property type="match status" value="1"/>
</dbReference>
<accession>A0A1E5E1U3</accession>
<comment type="catalytic activity">
    <reaction evidence="3">
        <text>2 GTP = 3',3'-c-di-GMP + 2 diphosphate</text>
        <dbReference type="Rhea" id="RHEA:24898"/>
        <dbReference type="ChEBI" id="CHEBI:33019"/>
        <dbReference type="ChEBI" id="CHEBI:37565"/>
        <dbReference type="ChEBI" id="CHEBI:58805"/>
        <dbReference type="EC" id="2.7.7.65"/>
    </reaction>
</comment>
<dbReference type="FunFam" id="3.30.70.270:FF:000001">
    <property type="entry name" value="Diguanylate cyclase domain protein"/>
    <property type="match status" value="1"/>
</dbReference>
<dbReference type="InterPro" id="IPR029787">
    <property type="entry name" value="Nucleotide_cyclase"/>
</dbReference>
<proteinExistence type="predicted"/>
<dbReference type="Pfam" id="PF00990">
    <property type="entry name" value="GGDEF"/>
    <property type="match status" value="1"/>
</dbReference>
<dbReference type="PANTHER" id="PTHR45138:SF9">
    <property type="entry name" value="DIGUANYLATE CYCLASE DGCM-RELATED"/>
    <property type="match status" value="1"/>
</dbReference>
<feature type="domain" description="GGDEF" evidence="4">
    <location>
        <begin position="174"/>
        <end position="305"/>
    </location>
</feature>
<evidence type="ECO:0000313" key="6">
    <source>
        <dbReference type="Proteomes" id="UP000094070"/>
    </source>
</evidence>
<dbReference type="InterPro" id="IPR050469">
    <property type="entry name" value="Diguanylate_Cyclase"/>
</dbReference>
<dbReference type="GO" id="GO:0052621">
    <property type="term" value="F:diguanylate cyclase activity"/>
    <property type="evidence" value="ECO:0007669"/>
    <property type="project" value="UniProtKB-EC"/>
</dbReference>
<sequence length="305" mass="34576">MLMDQNEYEEYRAIISALPDMVFVITESGHYANIVGGDCSELYHNADPLKGVSLFDVLPVQKANWFIDRIQETLTQNKLMIFEYSLSSNDVASIDDLSGPNGILRFEGRVNPLKSPRYGERAVVWVARNITKRHQLEKQLLFQSEIDELSELYNRRKLFSKLSSAFTLYQQHNDCYSFLVLDIDNFKAINDTHGHQSGDAAIQKLAKICQVEINSNDIVGRIGGDEFAIIHKNTSPKSAVELASKINQAVIHLSSNDRNSEPQMTVSIGLSQFKKEDDSIDQVYQRSDMALYEAKRKGKNQFSSQ</sequence>
<dbReference type="PANTHER" id="PTHR45138">
    <property type="entry name" value="REGULATORY COMPONENTS OF SENSORY TRANSDUCTION SYSTEM"/>
    <property type="match status" value="1"/>
</dbReference>
<dbReference type="EC" id="2.7.7.65" evidence="2"/>
<dbReference type="NCBIfam" id="TIGR00254">
    <property type="entry name" value="GGDEF"/>
    <property type="match status" value="1"/>
</dbReference>
<dbReference type="InterPro" id="IPR043128">
    <property type="entry name" value="Rev_trsase/Diguanyl_cyclase"/>
</dbReference>
<dbReference type="eggNOG" id="COG2199">
    <property type="taxonomic scope" value="Bacteria"/>
</dbReference>
<evidence type="ECO:0000256" key="1">
    <source>
        <dbReference type="ARBA" id="ARBA00001946"/>
    </source>
</evidence>
<organism evidence="5 6">
    <name type="scientific">Vibrio rumoiensis 1S-45</name>
    <dbReference type="NCBI Taxonomy" id="1188252"/>
    <lineage>
        <taxon>Bacteria</taxon>
        <taxon>Pseudomonadati</taxon>
        <taxon>Pseudomonadota</taxon>
        <taxon>Gammaproteobacteria</taxon>
        <taxon>Vibrionales</taxon>
        <taxon>Vibrionaceae</taxon>
        <taxon>Vibrio</taxon>
    </lineage>
</organism>
<name>A0A1E5E1U3_9VIBR</name>
<evidence type="ECO:0000313" key="5">
    <source>
        <dbReference type="EMBL" id="OEF25337.1"/>
    </source>
</evidence>
<comment type="cofactor">
    <cofactor evidence="1">
        <name>Mg(2+)</name>
        <dbReference type="ChEBI" id="CHEBI:18420"/>
    </cofactor>
</comment>
<dbReference type="EMBL" id="AJYK02000063">
    <property type="protein sequence ID" value="OEF25337.1"/>
    <property type="molecule type" value="Genomic_DNA"/>
</dbReference>
<dbReference type="SMART" id="SM00267">
    <property type="entry name" value="GGDEF"/>
    <property type="match status" value="1"/>
</dbReference>
<dbReference type="GO" id="GO:1902201">
    <property type="term" value="P:negative regulation of bacterial-type flagellum-dependent cell motility"/>
    <property type="evidence" value="ECO:0007669"/>
    <property type="project" value="TreeGrafter"/>
</dbReference>
<dbReference type="GO" id="GO:0043709">
    <property type="term" value="P:cell adhesion involved in single-species biofilm formation"/>
    <property type="evidence" value="ECO:0007669"/>
    <property type="project" value="TreeGrafter"/>
</dbReference>
<dbReference type="AlphaFoldDB" id="A0A1E5E1U3"/>
<gene>
    <name evidence="5" type="ORF">A1QC_09005</name>
</gene>
<dbReference type="InterPro" id="IPR000160">
    <property type="entry name" value="GGDEF_dom"/>
</dbReference>